<evidence type="ECO:0000313" key="1">
    <source>
        <dbReference type="EMBL" id="EFE24586.1"/>
    </source>
</evidence>
<name>D4F0S6_EDWTA</name>
<sequence>MAEKTASGAPFAAFSANRIGEENLPLRPLTALGSIHTRFSGCFIHGFDGSF</sequence>
<proteinExistence type="predicted"/>
<dbReference type="HOGENOM" id="CLU_3098296_0_0_6"/>
<reference evidence="1 2" key="1">
    <citation type="submission" date="2010-02" db="EMBL/GenBank/DDBJ databases">
        <authorList>
            <person name="Weinstock G."/>
            <person name="Sodergren E."/>
            <person name="Clifton S."/>
            <person name="Fulton L."/>
            <person name="Fulton B."/>
            <person name="Courtney L."/>
            <person name="Fronick C."/>
            <person name="Harrison M."/>
            <person name="Strong C."/>
            <person name="Farmer C."/>
            <person name="Delahaunty K."/>
            <person name="Markovic C."/>
            <person name="Hall O."/>
            <person name="Minx P."/>
            <person name="Tomlinson C."/>
            <person name="Mitreva M."/>
            <person name="Nelson J."/>
            <person name="Hou S."/>
            <person name="Wollam A."/>
            <person name="Pepin K.H."/>
            <person name="Johnson M."/>
            <person name="Bhonagiri V."/>
            <person name="Zhang X."/>
            <person name="Suruliraj S."/>
            <person name="Warren W."/>
            <person name="Chinwalla A."/>
            <person name="Mardis E.R."/>
            <person name="Wilson R.K."/>
        </authorList>
    </citation>
    <scope>NUCLEOTIDE SEQUENCE [LARGE SCALE GENOMIC DNA]</scope>
    <source>
        <strain evidence="1 2">ATCC 23685</strain>
    </source>
</reference>
<comment type="caution">
    <text evidence="1">The sequence shown here is derived from an EMBL/GenBank/DDBJ whole genome shotgun (WGS) entry which is preliminary data.</text>
</comment>
<accession>D4F0S6</accession>
<protein>
    <submittedName>
        <fullName evidence="1">Uncharacterized protein</fullName>
    </submittedName>
</protein>
<evidence type="ECO:0000313" key="2">
    <source>
        <dbReference type="Proteomes" id="UP000003692"/>
    </source>
</evidence>
<dbReference type="EMBL" id="ADGK01000012">
    <property type="protein sequence ID" value="EFE24586.1"/>
    <property type="molecule type" value="Genomic_DNA"/>
</dbReference>
<organism evidence="1 2">
    <name type="scientific">Edwardsiella tarda ATCC 23685</name>
    <dbReference type="NCBI Taxonomy" id="500638"/>
    <lineage>
        <taxon>Bacteria</taxon>
        <taxon>Pseudomonadati</taxon>
        <taxon>Pseudomonadota</taxon>
        <taxon>Gammaproteobacteria</taxon>
        <taxon>Enterobacterales</taxon>
        <taxon>Hafniaceae</taxon>
        <taxon>Edwardsiella</taxon>
    </lineage>
</organism>
<dbReference type="AlphaFoldDB" id="D4F0S6"/>
<gene>
    <name evidence="1" type="ORF">EDWATA_00304</name>
</gene>
<dbReference type="Proteomes" id="UP000003692">
    <property type="component" value="Unassembled WGS sequence"/>
</dbReference>